<comment type="function">
    <text evidence="11">Catalyzes the formation of phosphatidylethanolamine (PtdEtn) from phosphatidylserine (PtdSer). Plays a central role in phospholipid metabolism and in the interorganelle trafficking of phosphatidylserine.</text>
</comment>
<dbReference type="GO" id="GO:0006646">
    <property type="term" value="P:phosphatidylethanolamine biosynthetic process"/>
    <property type="evidence" value="ECO:0007669"/>
    <property type="project" value="UniProtKB-UniRule"/>
</dbReference>
<feature type="site" description="Cleavage (non-hydrolytic); by autocatalysis" evidence="11">
    <location>
        <begin position="898"/>
        <end position="899"/>
    </location>
</feature>
<dbReference type="NCBIfam" id="TIGR00163">
    <property type="entry name" value="PS_decarb"/>
    <property type="match status" value="1"/>
</dbReference>
<feature type="compositionally biased region" description="Polar residues" evidence="12">
    <location>
        <begin position="276"/>
        <end position="313"/>
    </location>
</feature>
<evidence type="ECO:0000256" key="9">
    <source>
        <dbReference type="ARBA" id="ARBA00023264"/>
    </source>
</evidence>
<dbReference type="GO" id="GO:0010008">
    <property type="term" value="C:endosome membrane"/>
    <property type="evidence" value="ECO:0007669"/>
    <property type="project" value="UniProtKB-SubCell"/>
</dbReference>
<dbReference type="OrthoDB" id="67700at2759"/>
<dbReference type="PANTHER" id="PTHR10067:SF17">
    <property type="entry name" value="PHOSPHATIDYLSERINE DECARBOXYLASE PROENZYME 2"/>
    <property type="match status" value="1"/>
</dbReference>
<keyword evidence="3 11" id="KW-0210">Decarboxylase</keyword>
<proteinExistence type="inferred from homology"/>
<evidence type="ECO:0000256" key="10">
    <source>
        <dbReference type="ARBA" id="ARBA00023317"/>
    </source>
</evidence>
<dbReference type="Pfam" id="PF02666">
    <property type="entry name" value="PS_Dcarbxylase"/>
    <property type="match status" value="1"/>
</dbReference>
<comment type="subunit">
    <text evidence="11">Heterodimer of a large membrane-associated beta subunit and a small pyruvoyl-containing alpha subunit. Interacts with pstB2. This interaction may be a means to structurally tether the donor membrane (ER) harboring PstB2 to acceptor membranes (Golgi/endosomes) harboring PSD2 during PtdSer transport to the site of PtdEtn synthesis.</text>
</comment>
<feature type="domain" description="C2" evidence="13">
    <location>
        <begin position="1"/>
        <end position="125"/>
    </location>
</feature>
<feature type="region of interest" description="Disordered" evidence="12">
    <location>
        <begin position="230"/>
        <end position="259"/>
    </location>
</feature>
<feature type="region of interest" description="Disordered" evidence="12">
    <location>
        <begin position="276"/>
        <end position="318"/>
    </location>
</feature>
<evidence type="ECO:0000256" key="7">
    <source>
        <dbReference type="ARBA" id="ARBA00023209"/>
    </source>
</evidence>
<dbReference type="AlphaFoldDB" id="A0A0X8HWL3"/>
<evidence type="ECO:0000313" key="15">
    <source>
        <dbReference type="Proteomes" id="UP000243052"/>
    </source>
</evidence>
<dbReference type="RefSeq" id="XP_017989808.1">
    <property type="nucleotide sequence ID" value="XM_018134319.1"/>
</dbReference>
<feature type="chain" id="PRO_5023226884" description="Phosphatidylserine decarboxylase 2 alpha chain" evidence="11">
    <location>
        <begin position="899"/>
        <end position="1005"/>
    </location>
</feature>
<dbReference type="PANTHER" id="PTHR10067">
    <property type="entry name" value="PHOSPHATIDYLSERINE DECARBOXYLASE"/>
    <property type="match status" value="1"/>
</dbReference>
<evidence type="ECO:0000256" key="6">
    <source>
        <dbReference type="ARBA" id="ARBA00023145"/>
    </source>
</evidence>
<keyword evidence="2 11" id="KW-0444">Lipid biosynthesis</keyword>
<keyword evidence="11" id="KW-0967">Endosome</keyword>
<evidence type="ECO:0000256" key="3">
    <source>
        <dbReference type="ARBA" id="ARBA00022793"/>
    </source>
</evidence>
<evidence type="ECO:0000313" key="14">
    <source>
        <dbReference type="EMBL" id="AMD22812.1"/>
    </source>
</evidence>
<keyword evidence="9 11" id="KW-1208">Phospholipid metabolism</keyword>
<dbReference type="GO" id="GO:0004609">
    <property type="term" value="F:phosphatidylserine decarboxylase activity"/>
    <property type="evidence" value="ECO:0007669"/>
    <property type="project" value="UniProtKB-UniRule"/>
</dbReference>
<feature type="active site" description="Schiff-base intermediate with substrate; via pyruvic acid; for decarboxylase activity" evidence="11">
    <location>
        <position position="899"/>
    </location>
</feature>
<feature type="domain" description="C2" evidence="13">
    <location>
        <begin position="331"/>
        <end position="459"/>
    </location>
</feature>
<evidence type="ECO:0000256" key="1">
    <source>
        <dbReference type="ARBA" id="ARBA00005189"/>
    </source>
</evidence>
<comment type="domain">
    <text evidence="11">The C2 domains have an essential, but non-catalytic function. They may facilitate interaction with PstB2 and are required for lipid transport function.</text>
</comment>
<name>A0A0X8HWL3_9SACH</name>
<feature type="active site" description="Charge relay system; for autoendoproteolytic cleavage activity" evidence="11">
    <location>
        <position position="899"/>
    </location>
</feature>
<dbReference type="InterPro" id="IPR003817">
    <property type="entry name" value="PS_Dcarbxylase"/>
</dbReference>
<feature type="chain" id="PRO_5023226886" description="Phosphatidylserine decarboxylase 2 beta chain" evidence="11">
    <location>
        <begin position="1"/>
        <end position="898"/>
    </location>
</feature>
<keyword evidence="5 11" id="KW-0472">Membrane</keyword>
<keyword evidence="10 11" id="KW-0670">Pyruvate</keyword>
<comment type="PTM">
    <text evidence="11">Is synthesized initially as an inactive proenzyme. Formation of the active enzyme involves a self-maturation process in which the active site pyruvoyl group is generated from an internal serine residue via an autocatalytic post-translational modification. Two non-identical subunits are generated from the proenzyme in this reaction, and the pyruvate is formed at the N-terminus of the alpha chain, which is derived from the carboxyl end of the proenzyme. The autoendoproteolytic cleavage occurs by a canonical serine protease mechanism, in which the side chain hydroxyl group of the serine supplies its oxygen atom to form the C-terminus of the beta chain, while the remainder of the serine residue undergoes an oxidative deamination to produce ammonia and the pyruvoyl prosthetic group on the alpha chain. During this reaction, the Ser that is part of the protease active site of the proenzyme becomes the pyruvoyl prosthetic group, which constitutes an essential element of the active site of the mature decarboxylase.</text>
</comment>
<dbReference type="Pfam" id="PF00168">
    <property type="entry name" value="C2"/>
    <property type="match status" value="2"/>
</dbReference>
<dbReference type="InterPro" id="IPR035892">
    <property type="entry name" value="C2_domain_sf"/>
</dbReference>
<dbReference type="SUPFAM" id="SSF49562">
    <property type="entry name" value="C2 domain (Calcium/lipid-binding domain, CaLB)"/>
    <property type="match status" value="2"/>
</dbReference>
<comment type="catalytic activity">
    <reaction evidence="11">
        <text>a 1,2-diacyl-sn-glycero-3-phospho-L-serine + H(+) = a 1,2-diacyl-sn-glycero-3-phosphoethanolamine + CO2</text>
        <dbReference type="Rhea" id="RHEA:20828"/>
        <dbReference type="ChEBI" id="CHEBI:15378"/>
        <dbReference type="ChEBI" id="CHEBI:16526"/>
        <dbReference type="ChEBI" id="CHEBI:57262"/>
        <dbReference type="ChEBI" id="CHEBI:64612"/>
        <dbReference type="EC" id="4.1.1.65"/>
    </reaction>
</comment>
<feature type="active site" description="Charge relay system; for autoendoproteolytic cleavage activity" evidence="11">
    <location>
        <position position="755"/>
    </location>
</feature>
<accession>A0A0X8HWL3</accession>
<sequence>MGLIRKGRAARRGQLSVKVDIIQAKIDTVENSRCNPLCLVTTNGIFNRSKKLRNTSNPRWEQTLTLILPSKPTSEHLRIVLYDDMLRKQEDIGVQLERERYLYLGEVRLSLLEMFKGNGVTHNEFHLPPRWYPVCNRKRKGYQAADIQVAITLSCCKDGMNLQNVYRSWCDYLTDSMITRRTRMKQDMELLLESFEGEENENDLAEFSSLSSDSLTADFTNYEDITRHSVLSGKVEEPEDEEADGEEQESEYLTDVPSDYSRYRNVQHETCGSIFTEQRNGSSGTFASVPQVSSNSLTDSSQRSNQLHANTQSSDEDTDITRLRRRLRNLRRTKRGANVFEITKKTHALGIAIVDIKNITDLPPLRNKFSTTFDMDPFVILSFGRRVFKTSWKKHSLNPEYNERAAFEIYPSELSFTLDFRVFDKDSFSYHERVADASVLVKQVTEFRRADNGEFVQELAIPLVLKDEELARIHSPKLNLKVRYVPYQLMKKRFWQHVVNSSTNLEQFDVVQLTLLLDGFGHFSDEEVNTVFYQAGKSPWSQDKVSKEEVVEALQNWKNISGFKRAKKCPLCSKQVQSDKHLRNSKLHVETDLVTHFAICSSRDRKLLKASYVSCDFASKRWFSKVLIKLTYGKYALGSNNANILVQDRDTGIVIEEKINVYVRLGIRIIYNARGKQSRKFKSLLRTVTIKQGKKFDRPSSVKDIESFIKFHSLDMSQCLDREFKTFNEFFYRKLKPGSRPPESENPKVLLSPADSRCSVFPSVSRATEFWIKGKTFTLSKLTNGYYSDIFSERTSSVGIFRLAPQDYHRFHSPCNGVVGKPKYISGEYYTVNPMAVRTELDVFGENVRVVIPIESEEFGTILYIPVGAMMVGSIILTCKQGDTITRGQELGYFKFGGSTVILVLEAKNVVMDTDLLKNSEESIETLVKVGMSIGHTPDVREYRRTKVVVNDSHEIERIKRSITVAEDDSENMNNASWEYRTLKNLNDEDPEIEEFFSILSEQYI</sequence>
<evidence type="ECO:0000256" key="4">
    <source>
        <dbReference type="ARBA" id="ARBA00023098"/>
    </source>
</evidence>
<reference evidence="14 15" key="1">
    <citation type="submission" date="2016-01" db="EMBL/GenBank/DDBJ databases">
        <title>Genome sequence of the yeast Holleya sinecauda.</title>
        <authorList>
            <person name="Dietrich F.S."/>
        </authorList>
    </citation>
    <scope>NUCLEOTIDE SEQUENCE [LARGE SCALE GENOMIC DNA]</scope>
    <source>
        <strain evidence="14 15">ATCC 58844</strain>
    </source>
</reference>
<keyword evidence="8 11" id="KW-0456">Lyase</keyword>
<protein>
    <recommendedName>
        <fullName evidence="11">Phosphatidylserine decarboxylase proenzyme 2</fullName>
        <ecNumber evidence="11">4.1.1.65</ecNumber>
    </recommendedName>
    <component>
        <recommendedName>
            <fullName evidence="11">Phosphatidylserine decarboxylase 2 beta chain</fullName>
        </recommendedName>
    </component>
    <component>
        <recommendedName>
            <fullName evidence="11">Phosphatidylserine decarboxylase 2 alpha chain</fullName>
        </recommendedName>
    </component>
</protein>
<dbReference type="InterPro" id="IPR033179">
    <property type="entry name" value="PSD_type2_pro"/>
</dbReference>
<comment type="pathway">
    <text evidence="11">Phospholipid metabolism; phosphatidylethanolamine biosynthesis; phosphatidylethanolamine from CDP-diacylglycerol: step 2/2.</text>
</comment>
<dbReference type="Gene3D" id="2.60.40.150">
    <property type="entry name" value="C2 domain"/>
    <property type="match status" value="2"/>
</dbReference>
<dbReference type="GO" id="GO:0005795">
    <property type="term" value="C:Golgi stack"/>
    <property type="evidence" value="ECO:0007669"/>
    <property type="project" value="UniProtKB-UniRule"/>
</dbReference>
<dbReference type="SMART" id="SM00239">
    <property type="entry name" value="C2"/>
    <property type="match status" value="2"/>
</dbReference>
<feature type="modified residue" description="Pyruvic acid (Ser); by autocatalysis" evidence="11">
    <location>
        <position position="899"/>
    </location>
</feature>
<dbReference type="UniPathway" id="UPA00558">
    <property type="reaction ID" value="UER00616"/>
</dbReference>
<evidence type="ECO:0000256" key="2">
    <source>
        <dbReference type="ARBA" id="ARBA00022516"/>
    </source>
</evidence>
<dbReference type="GeneID" id="28726177"/>
<dbReference type="GO" id="GO:0000139">
    <property type="term" value="C:Golgi membrane"/>
    <property type="evidence" value="ECO:0007669"/>
    <property type="project" value="UniProtKB-SubCell"/>
</dbReference>
<comment type="subcellular location">
    <subcellularLocation>
        <location evidence="11">Golgi apparatus membrane</location>
        <topology evidence="11">Peripheral membrane protein</topology>
        <orientation evidence="11">Cytoplasmic side</orientation>
    </subcellularLocation>
    <subcellularLocation>
        <location evidence="11">Endosome membrane</location>
        <topology evidence="11">Peripheral membrane protein</topology>
        <orientation evidence="11">Cytoplasmic side</orientation>
    </subcellularLocation>
</comment>
<dbReference type="EMBL" id="CP014248">
    <property type="protein sequence ID" value="AMD22812.1"/>
    <property type="molecule type" value="Genomic_DNA"/>
</dbReference>
<keyword evidence="7 11" id="KW-0594">Phospholipid biosynthesis</keyword>
<gene>
    <name evidence="11" type="primary">PSD2</name>
    <name evidence="14" type="ORF">AW171_hschr84871</name>
</gene>
<keyword evidence="6 11" id="KW-0865">Zymogen</keyword>
<feature type="compositionally biased region" description="Acidic residues" evidence="12">
    <location>
        <begin position="237"/>
        <end position="252"/>
    </location>
</feature>
<dbReference type="Proteomes" id="UP000243052">
    <property type="component" value="Chromosome viii"/>
</dbReference>
<evidence type="ECO:0000256" key="11">
    <source>
        <dbReference type="HAMAP-Rule" id="MF_03209"/>
    </source>
</evidence>
<evidence type="ECO:0000256" key="12">
    <source>
        <dbReference type="SAM" id="MobiDB-lite"/>
    </source>
</evidence>
<dbReference type="EC" id="4.1.1.65" evidence="11"/>
<comment type="pathway">
    <text evidence="1">Lipid metabolism.</text>
</comment>
<dbReference type="STRING" id="45286.A0A0X8HWL3"/>
<evidence type="ECO:0000256" key="8">
    <source>
        <dbReference type="ARBA" id="ARBA00023239"/>
    </source>
</evidence>
<comment type="cofactor">
    <cofactor evidence="11">
        <name>pyruvate</name>
        <dbReference type="ChEBI" id="CHEBI:15361"/>
    </cofactor>
    <text evidence="11">Binds 1 pyruvoyl group covalently per subunit.</text>
</comment>
<keyword evidence="11" id="KW-0333">Golgi apparatus</keyword>
<comment type="similarity">
    <text evidence="11">Belongs to the phosphatidylserine decarboxylase family. PSD-B subfamily. Eukaryotic type II sub-subfamily.</text>
</comment>
<dbReference type="InterPro" id="IPR033177">
    <property type="entry name" value="PSD-B"/>
</dbReference>
<dbReference type="GO" id="GO:0016540">
    <property type="term" value="P:protein autoprocessing"/>
    <property type="evidence" value="ECO:0007669"/>
    <property type="project" value="UniProtKB-UniRule"/>
</dbReference>
<keyword evidence="15" id="KW-1185">Reference proteome</keyword>
<organism evidence="14 15">
    <name type="scientific">Eremothecium sinecaudum</name>
    <dbReference type="NCBI Taxonomy" id="45286"/>
    <lineage>
        <taxon>Eukaryota</taxon>
        <taxon>Fungi</taxon>
        <taxon>Dikarya</taxon>
        <taxon>Ascomycota</taxon>
        <taxon>Saccharomycotina</taxon>
        <taxon>Saccharomycetes</taxon>
        <taxon>Saccharomycetales</taxon>
        <taxon>Saccharomycetaceae</taxon>
        <taxon>Eremothecium</taxon>
    </lineage>
</organism>
<dbReference type="CDD" id="cd00030">
    <property type="entry name" value="C2"/>
    <property type="match status" value="1"/>
</dbReference>
<feature type="active site" description="Charge relay system; for autoendoproteolytic cleavage activity" evidence="11">
    <location>
        <position position="812"/>
    </location>
</feature>
<dbReference type="PROSITE" id="PS50004">
    <property type="entry name" value="C2"/>
    <property type="match status" value="2"/>
</dbReference>
<dbReference type="HAMAP" id="MF_00663">
    <property type="entry name" value="PS_decarb_PSD_B_type2"/>
    <property type="match status" value="1"/>
</dbReference>
<dbReference type="InterPro" id="IPR000008">
    <property type="entry name" value="C2_dom"/>
</dbReference>
<keyword evidence="4 11" id="KW-0443">Lipid metabolism</keyword>
<evidence type="ECO:0000259" key="13">
    <source>
        <dbReference type="PROSITE" id="PS50004"/>
    </source>
</evidence>
<evidence type="ECO:0000256" key="5">
    <source>
        <dbReference type="ARBA" id="ARBA00023136"/>
    </source>
</evidence>